<keyword evidence="10" id="KW-1185">Reference proteome</keyword>
<dbReference type="GO" id="GO:0006352">
    <property type="term" value="P:DNA-templated transcription initiation"/>
    <property type="evidence" value="ECO:0007669"/>
    <property type="project" value="InterPro"/>
</dbReference>
<evidence type="ECO:0000256" key="1">
    <source>
        <dbReference type="ARBA" id="ARBA00010641"/>
    </source>
</evidence>
<dbReference type="AlphaFoldDB" id="A0A2S6IIU6"/>
<dbReference type="Pfam" id="PF04542">
    <property type="entry name" value="Sigma70_r2"/>
    <property type="match status" value="1"/>
</dbReference>
<dbReference type="RefSeq" id="WP_104433100.1">
    <property type="nucleotide sequence ID" value="NZ_PTJD01000008.1"/>
</dbReference>
<evidence type="ECO:0000259" key="8">
    <source>
        <dbReference type="Pfam" id="PF08281"/>
    </source>
</evidence>
<evidence type="ECO:0000256" key="6">
    <source>
        <dbReference type="SAM" id="MobiDB-lite"/>
    </source>
</evidence>
<dbReference type="SUPFAM" id="SSF88659">
    <property type="entry name" value="Sigma3 and sigma4 domains of RNA polymerase sigma factors"/>
    <property type="match status" value="1"/>
</dbReference>
<protein>
    <submittedName>
        <fullName evidence="9">RNA polymerase sigma-70 factor (Sigma-E family)</fullName>
    </submittedName>
</protein>
<dbReference type="PANTHER" id="PTHR43133:SF50">
    <property type="entry name" value="ECF RNA POLYMERASE SIGMA FACTOR SIGM"/>
    <property type="match status" value="1"/>
</dbReference>
<keyword evidence="4" id="KW-0238">DNA-binding</keyword>
<keyword evidence="5" id="KW-0804">Transcription</keyword>
<dbReference type="EMBL" id="PTJD01000008">
    <property type="protein sequence ID" value="PPK94139.1"/>
    <property type="molecule type" value="Genomic_DNA"/>
</dbReference>
<dbReference type="InterPro" id="IPR013324">
    <property type="entry name" value="RNA_pol_sigma_r3/r4-like"/>
</dbReference>
<dbReference type="GO" id="GO:0003677">
    <property type="term" value="F:DNA binding"/>
    <property type="evidence" value="ECO:0007669"/>
    <property type="project" value="UniProtKB-KW"/>
</dbReference>
<evidence type="ECO:0000256" key="3">
    <source>
        <dbReference type="ARBA" id="ARBA00023082"/>
    </source>
</evidence>
<dbReference type="GO" id="GO:0016987">
    <property type="term" value="F:sigma factor activity"/>
    <property type="evidence" value="ECO:0007669"/>
    <property type="project" value="UniProtKB-KW"/>
</dbReference>
<dbReference type="Proteomes" id="UP000239485">
    <property type="component" value="Unassembled WGS sequence"/>
</dbReference>
<dbReference type="InterPro" id="IPR014284">
    <property type="entry name" value="RNA_pol_sigma-70_dom"/>
</dbReference>
<dbReference type="Gene3D" id="1.10.1740.10">
    <property type="match status" value="1"/>
</dbReference>
<dbReference type="CDD" id="cd06171">
    <property type="entry name" value="Sigma70_r4"/>
    <property type="match status" value="1"/>
</dbReference>
<evidence type="ECO:0000256" key="4">
    <source>
        <dbReference type="ARBA" id="ARBA00023125"/>
    </source>
</evidence>
<evidence type="ECO:0000256" key="5">
    <source>
        <dbReference type="ARBA" id="ARBA00023163"/>
    </source>
</evidence>
<dbReference type="InterPro" id="IPR014325">
    <property type="entry name" value="RNA_pol_sigma-E_actinobac"/>
</dbReference>
<reference evidence="9 10" key="1">
    <citation type="submission" date="2018-02" db="EMBL/GenBank/DDBJ databases">
        <title>Genomic Encyclopedia of Archaeal and Bacterial Type Strains, Phase II (KMG-II): from individual species to whole genera.</title>
        <authorList>
            <person name="Goeker M."/>
        </authorList>
    </citation>
    <scope>NUCLEOTIDE SEQUENCE [LARGE SCALE GENOMIC DNA]</scope>
    <source>
        <strain evidence="9 10">DSM 22857</strain>
    </source>
</reference>
<dbReference type="Gene3D" id="1.10.10.10">
    <property type="entry name" value="Winged helix-like DNA-binding domain superfamily/Winged helix DNA-binding domain"/>
    <property type="match status" value="1"/>
</dbReference>
<dbReference type="InterPro" id="IPR013325">
    <property type="entry name" value="RNA_pol_sigma_r2"/>
</dbReference>
<dbReference type="InterPro" id="IPR007627">
    <property type="entry name" value="RNA_pol_sigma70_r2"/>
</dbReference>
<dbReference type="OrthoDB" id="3294528at2"/>
<evidence type="ECO:0000256" key="2">
    <source>
        <dbReference type="ARBA" id="ARBA00023015"/>
    </source>
</evidence>
<comment type="similarity">
    <text evidence="1">Belongs to the sigma-70 factor family. ECF subfamily.</text>
</comment>
<comment type="caution">
    <text evidence="9">The sequence shown here is derived from an EMBL/GenBank/DDBJ whole genome shotgun (WGS) entry which is preliminary data.</text>
</comment>
<keyword evidence="3" id="KW-0731">Sigma factor</keyword>
<feature type="domain" description="RNA polymerase sigma factor 70 region 4 type 2" evidence="8">
    <location>
        <begin position="109"/>
        <end position="161"/>
    </location>
</feature>
<dbReference type="NCBIfam" id="TIGR02937">
    <property type="entry name" value="sigma70-ECF"/>
    <property type="match status" value="1"/>
</dbReference>
<dbReference type="InterPro" id="IPR039425">
    <property type="entry name" value="RNA_pol_sigma-70-like"/>
</dbReference>
<dbReference type="NCBIfam" id="TIGR02983">
    <property type="entry name" value="SigE-fam_strep"/>
    <property type="match status" value="1"/>
</dbReference>
<dbReference type="InterPro" id="IPR036388">
    <property type="entry name" value="WH-like_DNA-bd_sf"/>
</dbReference>
<feature type="region of interest" description="Disordered" evidence="6">
    <location>
        <begin position="166"/>
        <end position="195"/>
    </location>
</feature>
<name>A0A2S6IIU6_9ACTN</name>
<organism evidence="9 10">
    <name type="scientific">Kineococcus xinjiangensis</name>
    <dbReference type="NCBI Taxonomy" id="512762"/>
    <lineage>
        <taxon>Bacteria</taxon>
        <taxon>Bacillati</taxon>
        <taxon>Actinomycetota</taxon>
        <taxon>Actinomycetes</taxon>
        <taxon>Kineosporiales</taxon>
        <taxon>Kineosporiaceae</taxon>
        <taxon>Kineococcus</taxon>
    </lineage>
</organism>
<feature type="compositionally biased region" description="Basic and acidic residues" evidence="6">
    <location>
        <begin position="185"/>
        <end position="195"/>
    </location>
</feature>
<evidence type="ECO:0000259" key="7">
    <source>
        <dbReference type="Pfam" id="PF04542"/>
    </source>
</evidence>
<dbReference type="PANTHER" id="PTHR43133">
    <property type="entry name" value="RNA POLYMERASE ECF-TYPE SIGMA FACTO"/>
    <property type="match status" value="1"/>
</dbReference>
<feature type="domain" description="RNA polymerase sigma-70 region 2" evidence="7">
    <location>
        <begin position="16"/>
        <end position="81"/>
    </location>
</feature>
<dbReference type="Pfam" id="PF08281">
    <property type="entry name" value="Sigma70_r4_2"/>
    <property type="match status" value="1"/>
</dbReference>
<gene>
    <name evidence="9" type="ORF">CLV92_10837</name>
</gene>
<accession>A0A2S6IIU6</accession>
<proteinExistence type="inferred from homology"/>
<dbReference type="InterPro" id="IPR013249">
    <property type="entry name" value="RNA_pol_sigma70_r4_t2"/>
</dbReference>
<dbReference type="SUPFAM" id="SSF88946">
    <property type="entry name" value="Sigma2 domain of RNA polymerase sigma factors"/>
    <property type="match status" value="1"/>
</dbReference>
<evidence type="ECO:0000313" key="9">
    <source>
        <dbReference type="EMBL" id="PPK94139.1"/>
    </source>
</evidence>
<evidence type="ECO:0000313" key="10">
    <source>
        <dbReference type="Proteomes" id="UP000239485"/>
    </source>
</evidence>
<keyword evidence="2" id="KW-0805">Transcription regulation</keyword>
<sequence>MDDPRTWDAEDAVTVLYATHWRRLVGLASLLLHDRGSAEEVVQDAFVALHGRWRRLEDPDAALAYLRQIVVNRARDVLRHREVVDRRRPLPDPEPEGPEELAVRSSQHREVLAALAELPLRQREVLVLRYSGDLSEAGIAAALGISRGAVKTHAHRGLAALRSALAPTGGLPLPHDPTTSLRGHAARERRDEEQP</sequence>